<protein>
    <submittedName>
        <fullName evidence="2">Uncharacterized protein</fullName>
    </submittedName>
</protein>
<evidence type="ECO:0000256" key="1">
    <source>
        <dbReference type="SAM" id="Phobius"/>
    </source>
</evidence>
<dbReference type="EMBL" id="JAATIQ010000017">
    <property type="protein sequence ID" value="KAF4400466.1"/>
    <property type="molecule type" value="Genomic_DNA"/>
</dbReference>
<organism evidence="2 3">
    <name type="scientific">Cannabis sativa</name>
    <name type="common">Hemp</name>
    <name type="synonym">Marijuana</name>
    <dbReference type="NCBI Taxonomy" id="3483"/>
    <lineage>
        <taxon>Eukaryota</taxon>
        <taxon>Viridiplantae</taxon>
        <taxon>Streptophyta</taxon>
        <taxon>Embryophyta</taxon>
        <taxon>Tracheophyta</taxon>
        <taxon>Spermatophyta</taxon>
        <taxon>Magnoliopsida</taxon>
        <taxon>eudicotyledons</taxon>
        <taxon>Gunneridae</taxon>
        <taxon>Pentapetalae</taxon>
        <taxon>rosids</taxon>
        <taxon>fabids</taxon>
        <taxon>Rosales</taxon>
        <taxon>Cannabaceae</taxon>
        <taxon>Cannabis</taxon>
    </lineage>
</organism>
<dbReference type="Proteomes" id="UP000583929">
    <property type="component" value="Unassembled WGS sequence"/>
</dbReference>
<gene>
    <name evidence="2" type="ORF">G4B88_023259</name>
</gene>
<keyword evidence="1" id="KW-0472">Membrane</keyword>
<feature type="transmembrane region" description="Helical" evidence="1">
    <location>
        <begin position="70"/>
        <end position="92"/>
    </location>
</feature>
<accession>A0A7J6HZ87</accession>
<keyword evidence="1" id="KW-0812">Transmembrane</keyword>
<evidence type="ECO:0000313" key="2">
    <source>
        <dbReference type="EMBL" id="KAF4400466.1"/>
    </source>
</evidence>
<proteinExistence type="predicted"/>
<dbReference type="PANTHER" id="PTHR37761:SF2">
    <property type="entry name" value="OS09G0108400 PROTEIN"/>
    <property type="match status" value="1"/>
</dbReference>
<evidence type="ECO:0000313" key="3">
    <source>
        <dbReference type="Proteomes" id="UP000583929"/>
    </source>
</evidence>
<dbReference type="AlphaFoldDB" id="A0A7J6HZ87"/>
<comment type="caution">
    <text evidence="2">The sequence shown here is derived from an EMBL/GenBank/DDBJ whole genome shotgun (WGS) entry which is preliminary data.</text>
</comment>
<keyword evidence="3" id="KW-1185">Reference proteome</keyword>
<reference evidence="2 3" key="1">
    <citation type="journal article" date="2020" name="bioRxiv">
        <title>Sequence and annotation of 42 cannabis genomes reveals extensive copy number variation in cannabinoid synthesis and pathogen resistance genes.</title>
        <authorList>
            <person name="Mckernan K.J."/>
            <person name="Helbert Y."/>
            <person name="Kane L.T."/>
            <person name="Ebling H."/>
            <person name="Zhang L."/>
            <person name="Liu B."/>
            <person name="Eaton Z."/>
            <person name="Mclaughlin S."/>
            <person name="Kingan S."/>
            <person name="Baybayan P."/>
            <person name="Concepcion G."/>
            <person name="Jordan M."/>
            <person name="Riva A."/>
            <person name="Barbazuk W."/>
            <person name="Harkins T."/>
        </authorList>
    </citation>
    <scope>NUCLEOTIDE SEQUENCE [LARGE SCALE GENOMIC DNA]</scope>
    <source>
        <strain evidence="3">cv. Jamaican Lion 4</strain>
        <tissue evidence="2">Leaf</tissue>
    </source>
</reference>
<keyword evidence="1" id="KW-1133">Transmembrane helix</keyword>
<sequence>MELANLNGVWRQLESSSVEVNATRNRFVRSASEKGSASSDYIVEPNYKNPYSSGGRNESQQRLMLLRSSFVLYILVLHILVFIKISFCFAGIEPQASFAGKGNRTLTLLEKKLTPSCHQSKKEMSEDGRRQRRWR</sequence>
<name>A0A7J6HZ87_CANSA</name>
<dbReference type="PANTHER" id="PTHR37761">
    <property type="entry name" value="OS09G0108400 PROTEIN"/>
    <property type="match status" value="1"/>
</dbReference>